<dbReference type="Pfam" id="PF26002">
    <property type="entry name" value="Beta-barrel_AprE"/>
    <property type="match status" value="1"/>
</dbReference>
<evidence type="ECO:0000259" key="9">
    <source>
        <dbReference type="Pfam" id="PF00364"/>
    </source>
</evidence>
<feature type="compositionally biased region" description="Polar residues" evidence="7">
    <location>
        <begin position="1"/>
        <end position="15"/>
    </location>
</feature>
<name>K9WHE5_9CYAN</name>
<feature type="region of interest" description="Disordered" evidence="7">
    <location>
        <begin position="1"/>
        <end position="62"/>
    </location>
</feature>
<evidence type="ECO:0000256" key="7">
    <source>
        <dbReference type="SAM" id="MobiDB-lite"/>
    </source>
</evidence>
<dbReference type="InterPro" id="IPR000089">
    <property type="entry name" value="Biotin_lipoyl"/>
</dbReference>
<dbReference type="KEGG" id="mic:Mic7113_4138"/>
<sequence length="551" mass="60973">MNTHNGSKLDQNNKIALQLPSPPNSPNPDALTHANGNGATSNGNGNGNGNGKSNGNHSQGQAKFDQPVILRQPHHWSRGIIWAIMGVTTFGVIWASIAKIEEAVPAQGKLEPQDKVQEIQAPVAGVVKELYVQDGQSVKKGDVLLRLDPTADKAKLASLNQIRTKLVQENQFYRSALRNPTAPLSPPPETQVELSSELPSLIKSRDALLAENQFYQSRINDNPQGANLSPEQRQRMRFATAELNSRVAAAESEIEQLQKRLDQSQSQLTNAQQRLKTEQKILNDLEPLVSVGGFSRIQYTKQQSEVGTRNAEVQQLTAEQLRLELDIAQAKEQLENTKALTKKELTDLMAGNQKQINDIDSRLDSLKRQLRETIVANEKKIAEIDSQLKQAEVTLNYQELRAPVGGTVFDLKPAAPGFVTNSTEPILKIVPDDALVAKVDITNKDIGFVKVGMPVDVRIDSFPFSEFGDVKGELVSIGSDALPPDEIHRFYRFPAKIKLKKQSLFIKNRQEPLKLQAGMSVSVNIRVRDRTVLSIFTDLFSSKTDSLKNVR</sequence>
<dbReference type="Gene3D" id="2.40.50.100">
    <property type="match status" value="1"/>
</dbReference>
<gene>
    <name evidence="12" type="ORF">Mic7113_4138</name>
</gene>
<dbReference type="Pfam" id="PF00364">
    <property type="entry name" value="Biotin_lipoyl"/>
    <property type="match status" value="1"/>
</dbReference>
<feature type="coiled-coil region" evidence="6">
    <location>
        <begin position="240"/>
        <end position="281"/>
    </location>
</feature>
<keyword evidence="6" id="KW-0175">Coiled coil</keyword>
<evidence type="ECO:0000256" key="3">
    <source>
        <dbReference type="ARBA" id="ARBA00022692"/>
    </source>
</evidence>
<dbReference type="InterPro" id="IPR050739">
    <property type="entry name" value="MFP"/>
</dbReference>
<keyword evidence="13" id="KW-1185">Reference proteome</keyword>
<dbReference type="EMBL" id="CP003630">
    <property type="protein sequence ID" value="AFZ19840.1"/>
    <property type="molecule type" value="Genomic_DNA"/>
</dbReference>
<accession>K9WHE5</accession>
<evidence type="ECO:0000256" key="2">
    <source>
        <dbReference type="ARBA" id="ARBA00009477"/>
    </source>
</evidence>
<dbReference type="Gene3D" id="1.10.287.1490">
    <property type="match status" value="1"/>
</dbReference>
<feature type="coiled-coil region" evidence="6">
    <location>
        <begin position="311"/>
        <end position="387"/>
    </location>
</feature>
<dbReference type="PANTHER" id="PTHR30386">
    <property type="entry name" value="MEMBRANE FUSION SUBUNIT OF EMRAB-TOLC MULTIDRUG EFFLUX PUMP"/>
    <property type="match status" value="1"/>
</dbReference>
<dbReference type="InterPro" id="IPR058982">
    <property type="entry name" value="Beta-barrel_AprE"/>
</dbReference>
<dbReference type="RefSeq" id="WP_015183976.1">
    <property type="nucleotide sequence ID" value="NC_019738.1"/>
</dbReference>
<comment type="subcellular location">
    <subcellularLocation>
        <location evidence="1">Membrane</location>
        <topology evidence="1">Single-pass membrane protein</topology>
    </subcellularLocation>
</comment>
<protein>
    <submittedName>
        <fullName evidence="12">Multidrug resistance efflux pump</fullName>
    </submittedName>
</protein>
<feature type="domain" description="Lipoyl-binding" evidence="9">
    <location>
        <begin position="116"/>
        <end position="147"/>
    </location>
</feature>
<feature type="transmembrane region" description="Helical" evidence="8">
    <location>
        <begin position="79"/>
        <end position="97"/>
    </location>
</feature>
<dbReference type="GO" id="GO:0016020">
    <property type="term" value="C:membrane"/>
    <property type="evidence" value="ECO:0007669"/>
    <property type="project" value="UniProtKB-SubCell"/>
</dbReference>
<evidence type="ECO:0000256" key="8">
    <source>
        <dbReference type="SAM" id="Phobius"/>
    </source>
</evidence>
<dbReference type="PANTHER" id="PTHR30386:SF26">
    <property type="entry name" value="TRANSPORT PROTEIN COMB"/>
    <property type="match status" value="1"/>
</dbReference>
<evidence type="ECO:0000256" key="6">
    <source>
        <dbReference type="SAM" id="Coils"/>
    </source>
</evidence>
<evidence type="ECO:0000313" key="12">
    <source>
        <dbReference type="EMBL" id="AFZ19840.1"/>
    </source>
</evidence>
<dbReference type="PRINTS" id="PR01490">
    <property type="entry name" value="RTXTOXIND"/>
</dbReference>
<dbReference type="OrthoDB" id="553569at2"/>
<feature type="domain" description="AprE-like long alpha-helical hairpin" evidence="10">
    <location>
        <begin position="220"/>
        <end position="367"/>
    </location>
</feature>
<dbReference type="PATRIC" id="fig|1173027.3.peg.4570"/>
<proteinExistence type="inferred from homology"/>
<dbReference type="STRING" id="1173027.Mic7113_4138"/>
<dbReference type="AlphaFoldDB" id="K9WHE5"/>
<evidence type="ECO:0000259" key="11">
    <source>
        <dbReference type="Pfam" id="PF26002"/>
    </source>
</evidence>
<dbReference type="Pfam" id="PF25994">
    <property type="entry name" value="HH_AprE"/>
    <property type="match status" value="1"/>
</dbReference>
<reference evidence="12 13" key="1">
    <citation type="submission" date="2012-06" db="EMBL/GenBank/DDBJ databases">
        <title>Finished chromosome of genome of Microcoleus sp. PCC 7113.</title>
        <authorList>
            <consortium name="US DOE Joint Genome Institute"/>
            <person name="Gugger M."/>
            <person name="Coursin T."/>
            <person name="Rippka R."/>
            <person name="Tandeau De Marsac N."/>
            <person name="Huntemann M."/>
            <person name="Wei C.-L."/>
            <person name="Han J."/>
            <person name="Detter J.C."/>
            <person name="Han C."/>
            <person name="Tapia R."/>
            <person name="Chen A."/>
            <person name="Kyrpides N."/>
            <person name="Mavromatis K."/>
            <person name="Markowitz V."/>
            <person name="Szeto E."/>
            <person name="Ivanova N."/>
            <person name="Pagani I."/>
            <person name="Pati A."/>
            <person name="Goodwin L."/>
            <person name="Nordberg H.P."/>
            <person name="Cantor M.N."/>
            <person name="Hua S.X."/>
            <person name="Woyke T."/>
            <person name="Kerfeld C.A."/>
        </authorList>
    </citation>
    <scope>NUCLEOTIDE SEQUENCE [LARGE SCALE GENOMIC DNA]</scope>
    <source>
        <strain evidence="12 13">PCC 7113</strain>
    </source>
</reference>
<dbReference type="Proteomes" id="UP000010471">
    <property type="component" value="Chromosome"/>
</dbReference>
<comment type="similarity">
    <text evidence="2">Belongs to the membrane fusion protein (MFP) (TC 8.A.1) family.</text>
</comment>
<keyword evidence="5 8" id="KW-0472">Membrane</keyword>
<evidence type="ECO:0000256" key="1">
    <source>
        <dbReference type="ARBA" id="ARBA00004167"/>
    </source>
</evidence>
<keyword evidence="4 8" id="KW-1133">Transmembrane helix</keyword>
<evidence type="ECO:0000256" key="5">
    <source>
        <dbReference type="ARBA" id="ARBA00023136"/>
    </source>
</evidence>
<evidence type="ECO:0000259" key="10">
    <source>
        <dbReference type="Pfam" id="PF25994"/>
    </source>
</evidence>
<evidence type="ECO:0000313" key="13">
    <source>
        <dbReference type="Proteomes" id="UP000010471"/>
    </source>
</evidence>
<evidence type="ECO:0000256" key="4">
    <source>
        <dbReference type="ARBA" id="ARBA00022989"/>
    </source>
</evidence>
<feature type="domain" description="AprE-like beta-barrel" evidence="11">
    <location>
        <begin position="435"/>
        <end position="527"/>
    </location>
</feature>
<dbReference type="Gene3D" id="2.40.30.170">
    <property type="match status" value="1"/>
</dbReference>
<dbReference type="eggNOG" id="COG0845">
    <property type="taxonomic scope" value="Bacteria"/>
</dbReference>
<dbReference type="InterPro" id="IPR058781">
    <property type="entry name" value="HH_AprE-like"/>
</dbReference>
<organism evidence="12 13">
    <name type="scientific">Allocoleopsis franciscana PCC 7113</name>
    <dbReference type="NCBI Taxonomy" id="1173027"/>
    <lineage>
        <taxon>Bacteria</taxon>
        <taxon>Bacillati</taxon>
        <taxon>Cyanobacteriota</taxon>
        <taxon>Cyanophyceae</taxon>
        <taxon>Coleofasciculales</taxon>
        <taxon>Coleofasciculaceae</taxon>
        <taxon>Allocoleopsis</taxon>
        <taxon>Allocoleopsis franciscana</taxon>
    </lineage>
</organism>
<dbReference type="SUPFAM" id="SSF111369">
    <property type="entry name" value="HlyD-like secretion proteins"/>
    <property type="match status" value="1"/>
</dbReference>
<dbReference type="HOGENOM" id="CLU_023976_0_0_3"/>
<keyword evidence="3 8" id="KW-0812">Transmembrane</keyword>